<dbReference type="Proteomes" id="UP000002772">
    <property type="component" value="Unassembled WGS sequence"/>
</dbReference>
<keyword evidence="4 6" id="KW-1133">Transmembrane helix</keyword>
<name>F8N9H2_9BACT</name>
<keyword evidence="3 6" id="KW-0812">Transmembrane</keyword>
<protein>
    <submittedName>
        <fullName evidence="7">Permease YjgP/YjgQ family protein</fullName>
    </submittedName>
</protein>
<dbReference type="GO" id="GO:0015920">
    <property type="term" value="P:lipopolysaccharide transport"/>
    <property type="evidence" value="ECO:0007669"/>
    <property type="project" value="TreeGrafter"/>
</dbReference>
<evidence type="ECO:0000256" key="2">
    <source>
        <dbReference type="ARBA" id="ARBA00022475"/>
    </source>
</evidence>
<evidence type="ECO:0000256" key="4">
    <source>
        <dbReference type="ARBA" id="ARBA00022989"/>
    </source>
</evidence>
<evidence type="ECO:0000256" key="5">
    <source>
        <dbReference type="ARBA" id="ARBA00023136"/>
    </source>
</evidence>
<feature type="transmembrane region" description="Helical" evidence="6">
    <location>
        <begin position="61"/>
        <end position="86"/>
    </location>
</feature>
<evidence type="ECO:0000256" key="3">
    <source>
        <dbReference type="ARBA" id="ARBA00022692"/>
    </source>
</evidence>
<dbReference type="AlphaFoldDB" id="F8N9H2"/>
<feature type="transmembrane region" description="Helical" evidence="6">
    <location>
        <begin position="20"/>
        <end position="41"/>
    </location>
</feature>
<proteinExistence type="predicted"/>
<feature type="transmembrane region" description="Helical" evidence="6">
    <location>
        <begin position="589"/>
        <end position="609"/>
    </location>
</feature>
<evidence type="ECO:0000256" key="1">
    <source>
        <dbReference type="ARBA" id="ARBA00004651"/>
    </source>
</evidence>
<evidence type="ECO:0000313" key="8">
    <source>
        <dbReference type="Proteomes" id="UP000002772"/>
    </source>
</evidence>
<dbReference type="PANTHER" id="PTHR33529:SF6">
    <property type="entry name" value="YJGP_YJGQ FAMILY PERMEASE"/>
    <property type="match status" value="1"/>
</dbReference>
<dbReference type="PANTHER" id="PTHR33529">
    <property type="entry name" value="SLR0882 PROTEIN-RELATED"/>
    <property type="match status" value="1"/>
</dbReference>
<organism evidence="7 8">
    <name type="scientific">Hallella multisaccharivorax DSM 17128</name>
    <dbReference type="NCBI Taxonomy" id="688246"/>
    <lineage>
        <taxon>Bacteria</taxon>
        <taxon>Pseudomonadati</taxon>
        <taxon>Bacteroidota</taxon>
        <taxon>Bacteroidia</taxon>
        <taxon>Bacteroidales</taxon>
        <taxon>Prevotellaceae</taxon>
        <taxon>Hallella</taxon>
    </lineage>
</organism>
<keyword evidence="2" id="KW-1003">Cell membrane</keyword>
<comment type="subcellular location">
    <subcellularLocation>
        <location evidence="1">Cell membrane</location>
        <topology evidence="1">Multi-pass membrane protein</topology>
    </subcellularLocation>
</comment>
<accession>F8N9H2</accession>
<keyword evidence="5 6" id="KW-0472">Membrane</keyword>
<keyword evidence="8" id="KW-1185">Reference proteome</keyword>
<dbReference type="STRING" id="688246.Premu_0200"/>
<dbReference type="HOGENOM" id="CLU_028799_6_0_10"/>
<evidence type="ECO:0000256" key="6">
    <source>
        <dbReference type="SAM" id="Phobius"/>
    </source>
</evidence>
<evidence type="ECO:0000313" key="7">
    <source>
        <dbReference type="EMBL" id="EGN55686.1"/>
    </source>
</evidence>
<feature type="transmembrane region" description="Helical" evidence="6">
    <location>
        <begin position="408"/>
        <end position="425"/>
    </location>
</feature>
<reference evidence="8" key="1">
    <citation type="journal article" date="2011" name="Stand. Genomic Sci.">
        <title>Non-contiguous finished genome sequence of the opportunistic oral pathogen Prevotella multisaccharivorax type strain (PPPA20).</title>
        <authorList>
            <person name="Pati A."/>
            <person name="Gronow S."/>
            <person name="Lu M."/>
            <person name="Lapidus A."/>
            <person name="Nolan M."/>
            <person name="Lucas S."/>
            <person name="Hammon N."/>
            <person name="Deshpande S."/>
            <person name="Cheng J.F."/>
            <person name="Tapia R."/>
            <person name="Han C."/>
            <person name="Goodwin L."/>
            <person name="Pitluck S."/>
            <person name="Liolios K."/>
            <person name="Pagani I."/>
            <person name="Mavromatis K."/>
            <person name="Mikhailova N."/>
            <person name="Huntemann M."/>
            <person name="Chen A."/>
            <person name="Palaniappan K."/>
            <person name="Land M."/>
            <person name="Hauser L."/>
            <person name="Detter J.C."/>
            <person name="Brambilla E.M."/>
            <person name="Rohde M."/>
            <person name="Goker M."/>
            <person name="Woyke T."/>
            <person name="Bristow J."/>
            <person name="Eisen J.A."/>
            <person name="Markowitz V."/>
            <person name="Hugenholtz P."/>
            <person name="Kyrpides N.C."/>
            <person name="Klenk H.P."/>
            <person name="Ivanova N."/>
        </authorList>
    </citation>
    <scope>NUCLEOTIDE SEQUENCE [LARGE SCALE GENOMIC DNA]</scope>
    <source>
        <strain evidence="8">DSM 17128</strain>
    </source>
</reference>
<dbReference type="eggNOG" id="COG0795">
    <property type="taxonomic scope" value="Bacteria"/>
</dbReference>
<feature type="transmembrane region" description="Helical" evidence="6">
    <location>
        <begin position="383"/>
        <end position="401"/>
    </location>
</feature>
<dbReference type="Pfam" id="PF03739">
    <property type="entry name" value="LptF_LptG"/>
    <property type="match status" value="1"/>
</dbReference>
<dbReference type="GO" id="GO:0043190">
    <property type="term" value="C:ATP-binding cassette (ABC) transporter complex"/>
    <property type="evidence" value="ECO:0007669"/>
    <property type="project" value="TreeGrafter"/>
</dbReference>
<gene>
    <name evidence="7" type="ORF">Premu_0200</name>
</gene>
<sequence length="645" mass="74361">MHNIMNFRIKKLDIFIAKQFLLLFAGTFFICLFVLMMQFLWRYIDDLIGKGLSMQILAQFFYYMALMMVPQALPLAILLSSLITFGNLGESSELTAIKAAGISLMQSFRSLIVITVLIMCTSFYFQNNIGPHANIKLAQLILSMKQKSPELEIPEGVFYDGIPNSNIYVQKKNVKTGKLYGIMIYRMTDSYEDAAIILADSGMLQSTAEKKHLILSLWSGEWFENMRESDLGGSAAVPYRRETFTNKKVILDFDANFSLMDAAALSNNAAGKSLSQIHYDIDSLNQCYDSIGRVFWRDTRQVCFPSPTITKKDSLRQIRMAQNGKVDIDKLFSKLKIEQQQQVMSAALSSVQRETSDLEFKSMLTQDNERILRNHKLEAQNKFALALQCLIFFFIGAPLGAIIRKGGLGMPIIISVLVFIVYYILDNSAFRMSRQASWPIWIGHWLAPAALSPLAVFVTYKAINDSMVFNADGWRRFFEKFFGLRAKRNIQGKEVVIEPPHYTEDNEILLRINTQLRGYSGRHNLKSPPNIIKVFFKYEEDHDIEQINEELEHVIQDLSNTRDNQVLHLINQYPILMVKAHTRPFSRRWMNVLSAIIVPAGIFIYLRMWRFRLRLLRDLKVIRYTNTNIVNYTERRIGHLDEQKD</sequence>
<dbReference type="EMBL" id="GL945017">
    <property type="protein sequence ID" value="EGN55686.1"/>
    <property type="molecule type" value="Genomic_DNA"/>
</dbReference>
<dbReference type="InterPro" id="IPR005495">
    <property type="entry name" value="LptG/LptF_permease"/>
</dbReference>